<feature type="compositionally biased region" description="Basic and acidic residues" evidence="1">
    <location>
        <begin position="33"/>
        <end position="50"/>
    </location>
</feature>
<evidence type="ECO:0000313" key="2">
    <source>
        <dbReference type="EMBL" id="ELR12665.1"/>
    </source>
</evidence>
<keyword evidence="3" id="KW-1185">Reference proteome</keyword>
<dbReference type="RefSeq" id="XP_004334678.1">
    <property type="nucleotide sequence ID" value="XM_004334630.1"/>
</dbReference>
<dbReference type="OrthoDB" id="2107166at2759"/>
<dbReference type="Proteomes" id="UP000011083">
    <property type="component" value="Unassembled WGS sequence"/>
</dbReference>
<dbReference type="GeneID" id="14913495"/>
<dbReference type="VEuPathDB" id="AmoebaDB:ACA1_091750"/>
<protein>
    <submittedName>
        <fullName evidence="2">Uncharacterized protein</fullName>
    </submittedName>
</protein>
<reference evidence="2 3" key="1">
    <citation type="journal article" date="2013" name="Genome Biol.">
        <title>Genome of Acanthamoeba castellanii highlights extensive lateral gene transfer and early evolution of tyrosine kinase signaling.</title>
        <authorList>
            <person name="Clarke M."/>
            <person name="Lohan A.J."/>
            <person name="Liu B."/>
            <person name="Lagkouvardos I."/>
            <person name="Roy S."/>
            <person name="Zafar N."/>
            <person name="Bertelli C."/>
            <person name="Schilde C."/>
            <person name="Kianianmomeni A."/>
            <person name="Burglin T.R."/>
            <person name="Frech C."/>
            <person name="Turcotte B."/>
            <person name="Kopec K.O."/>
            <person name="Synnott J.M."/>
            <person name="Choo C."/>
            <person name="Paponov I."/>
            <person name="Finkler A."/>
            <person name="Soon Heng Tan C."/>
            <person name="Hutchins A.P."/>
            <person name="Weinmeier T."/>
            <person name="Rattei T."/>
            <person name="Chu J.S."/>
            <person name="Gimenez G."/>
            <person name="Irimia M."/>
            <person name="Rigden D.J."/>
            <person name="Fitzpatrick D.A."/>
            <person name="Lorenzo-Morales J."/>
            <person name="Bateman A."/>
            <person name="Chiu C.H."/>
            <person name="Tang P."/>
            <person name="Hegemann P."/>
            <person name="Fromm H."/>
            <person name="Raoult D."/>
            <person name="Greub G."/>
            <person name="Miranda-Saavedra D."/>
            <person name="Chen N."/>
            <person name="Nash P."/>
            <person name="Ginger M.L."/>
            <person name="Horn M."/>
            <person name="Schaap P."/>
            <person name="Caler L."/>
            <person name="Loftus B."/>
        </authorList>
    </citation>
    <scope>NUCLEOTIDE SEQUENCE [LARGE SCALE GENOMIC DNA]</scope>
    <source>
        <strain evidence="2 3">Neff</strain>
    </source>
</reference>
<evidence type="ECO:0000313" key="3">
    <source>
        <dbReference type="Proteomes" id="UP000011083"/>
    </source>
</evidence>
<sequence>MSDDLDISAILAATSITSITGQPSKSNPPPRQQDTDLDRGRGKGKEKVRDGQFSSDNGKGRAQKGGNEPIFHTVSFADTLEGIAVKYGVQDLFARKELVIPSPEELEEQTVRPRRSYEKDITFEKDTPKYIYPATPEDEVSEQRRSLLGFSYNFPSGGEDGFGGLNTDTGAGVRIKQMGAKVRRRLEEEEDQLYGL</sequence>
<dbReference type="EMBL" id="KB008103">
    <property type="protein sequence ID" value="ELR12665.1"/>
    <property type="molecule type" value="Genomic_DNA"/>
</dbReference>
<dbReference type="AlphaFoldDB" id="L8GHX8"/>
<accession>L8GHX8</accession>
<name>L8GHX8_ACACF</name>
<feature type="region of interest" description="Disordered" evidence="1">
    <location>
        <begin position="16"/>
        <end position="68"/>
    </location>
</feature>
<dbReference type="KEGG" id="acan:ACA1_091750"/>
<evidence type="ECO:0000256" key="1">
    <source>
        <dbReference type="SAM" id="MobiDB-lite"/>
    </source>
</evidence>
<organism evidence="2 3">
    <name type="scientific">Acanthamoeba castellanii (strain ATCC 30010 / Neff)</name>
    <dbReference type="NCBI Taxonomy" id="1257118"/>
    <lineage>
        <taxon>Eukaryota</taxon>
        <taxon>Amoebozoa</taxon>
        <taxon>Discosea</taxon>
        <taxon>Longamoebia</taxon>
        <taxon>Centramoebida</taxon>
        <taxon>Acanthamoebidae</taxon>
        <taxon>Acanthamoeba</taxon>
    </lineage>
</organism>
<proteinExistence type="predicted"/>
<gene>
    <name evidence="2" type="ORF">ACA1_091750</name>
</gene>
<feature type="compositionally biased region" description="Polar residues" evidence="1">
    <location>
        <begin position="16"/>
        <end position="25"/>
    </location>
</feature>